<feature type="compositionally biased region" description="Low complexity" evidence="5">
    <location>
        <begin position="472"/>
        <end position="486"/>
    </location>
</feature>
<feature type="region of interest" description="Disordered" evidence="5">
    <location>
        <begin position="432"/>
        <end position="486"/>
    </location>
</feature>
<dbReference type="Proteomes" id="UP001141552">
    <property type="component" value="Unassembled WGS sequence"/>
</dbReference>
<keyword evidence="4" id="KW-0694">RNA-binding</keyword>
<evidence type="ECO:0000256" key="5">
    <source>
        <dbReference type="SAM" id="MobiDB-lite"/>
    </source>
</evidence>
<feature type="compositionally biased region" description="Polar residues" evidence="5">
    <location>
        <begin position="436"/>
        <end position="451"/>
    </location>
</feature>
<accession>A0A9Q0JPV5</accession>
<dbReference type="Gene3D" id="3.30.70.330">
    <property type="match status" value="1"/>
</dbReference>
<dbReference type="GO" id="GO:0008380">
    <property type="term" value="P:RNA splicing"/>
    <property type="evidence" value="ECO:0007669"/>
    <property type="project" value="UniProtKB-KW"/>
</dbReference>
<dbReference type="GO" id="GO:0005681">
    <property type="term" value="C:spliceosomal complex"/>
    <property type="evidence" value="ECO:0007669"/>
    <property type="project" value="UniProtKB-KW"/>
</dbReference>
<organism evidence="7 8">
    <name type="scientific">Turnera subulata</name>
    <dbReference type="NCBI Taxonomy" id="218843"/>
    <lineage>
        <taxon>Eukaryota</taxon>
        <taxon>Viridiplantae</taxon>
        <taxon>Streptophyta</taxon>
        <taxon>Embryophyta</taxon>
        <taxon>Tracheophyta</taxon>
        <taxon>Spermatophyta</taxon>
        <taxon>Magnoliopsida</taxon>
        <taxon>eudicotyledons</taxon>
        <taxon>Gunneridae</taxon>
        <taxon>Pentapetalae</taxon>
        <taxon>rosids</taxon>
        <taxon>fabids</taxon>
        <taxon>Malpighiales</taxon>
        <taxon>Passifloraceae</taxon>
        <taxon>Turnera</taxon>
    </lineage>
</organism>
<dbReference type="GO" id="GO:0006397">
    <property type="term" value="P:mRNA processing"/>
    <property type="evidence" value="ECO:0007669"/>
    <property type="project" value="UniProtKB-KW"/>
</dbReference>
<feature type="compositionally biased region" description="Polar residues" evidence="5">
    <location>
        <begin position="397"/>
        <end position="412"/>
    </location>
</feature>
<comment type="caution">
    <text evidence="7">The sequence shown here is derived from an EMBL/GenBank/DDBJ whole genome shotgun (WGS) entry which is preliminary data.</text>
</comment>
<feature type="compositionally biased region" description="Low complexity" evidence="5">
    <location>
        <begin position="7"/>
        <end position="21"/>
    </location>
</feature>
<keyword evidence="8" id="KW-1185">Reference proteome</keyword>
<evidence type="ECO:0000256" key="3">
    <source>
        <dbReference type="ARBA" id="ARBA00023187"/>
    </source>
</evidence>
<name>A0A9Q0JPV5_9ROSI</name>
<evidence type="ECO:0000313" key="8">
    <source>
        <dbReference type="Proteomes" id="UP001141552"/>
    </source>
</evidence>
<reference evidence="7" key="2">
    <citation type="journal article" date="2023" name="Plants (Basel)">
        <title>Annotation of the Turnera subulata (Passifloraceae) Draft Genome Reveals the S-Locus Evolved after the Divergence of Turneroideae from Passifloroideae in a Stepwise Manner.</title>
        <authorList>
            <person name="Henning P.M."/>
            <person name="Roalson E.H."/>
            <person name="Mir W."/>
            <person name="McCubbin A.G."/>
            <person name="Shore J.S."/>
        </authorList>
    </citation>
    <scope>NUCLEOTIDE SEQUENCE</scope>
    <source>
        <strain evidence="7">F60SS</strain>
    </source>
</reference>
<dbReference type="InterPro" id="IPR050907">
    <property type="entry name" value="SRSF"/>
</dbReference>
<keyword evidence="3" id="KW-0508">mRNA splicing</keyword>
<evidence type="ECO:0000256" key="2">
    <source>
        <dbReference type="ARBA" id="ARBA00022728"/>
    </source>
</evidence>
<feature type="region of interest" description="Disordered" evidence="5">
    <location>
        <begin position="370"/>
        <end position="412"/>
    </location>
</feature>
<keyword evidence="2" id="KW-0747">Spliceosome</keyword>
<dbReference type="InterPro" id="IPR035979">
    <property type="entry name" value="RBD_domain_sf"/>
</dbReference>
<keyword evidence="1" id="KW-0507">mRNA processing</keyword>
<dbReference type="GO" id="GO:0003723">
    <property type="term" value="F:RNA binding"/>
    <property type="evidence" value="ECO:0007669"/>
    <property type="project" value="UniProtKB-UniRule"/>
</dbReference>
<evidence type="ECO:0000256" key="4">
    <source>
        <dbReference type="PROSITE-ProRule" id="PRU00176"/>
    </source>
</evidence>
<evidence type="ECO:0000259" key="6">
    <source>
        <dbReference type="PROSITE" id="PS50102"/>
    </source>
</evidence>
<feature type="domain" description="RRM" evidence="6">
    <location>
        <begin position="85"/>
        <end position="162"/>
    </location>
</feature>
<dbReference type="OrthoDB" id="861279at2759"/>
<feature type="region of interest" description="Disordered" evidence="5">
    <location>
        <begin position="1"/>
        <end position="55"/>
    </location>
</feature>
<dbReference type="InterPro" id="IPR000504">
    <property type="entry name" value="RRM_dom"/>
</dbReference>
<gene>
    <name evidence="7" type="ORF">Tsubulata_047455</name>
</gene>
<sequence>MVKEKLPMLPMSPGLSPSSSLTHNPKHTSYPHTVPYPQTKEHNNTTHLSTSTHKPYTNQTFAKPTYFSKWSRQFVQTAIDNFQVVSLYVENFPPSWTPTEVHWIFSKYGEVVDVYIPVKGTRSGHHFGFVRYRRGGDIHRLLVDANRIQVENGTLRVNVSRERHNDKLFVGTMKDIHAPQQQKTNPNVQKTFAAAVGGSSGHTPVTTPFIPPMPGPRSYLLVQKQFEEHGLLDIQRGHHATSRICWVKIRGVPPQAWSNDFFQLVAVFIGRLVEVAPVTEQRRRLDFANLLIQTTLPPLIDKTLDVTVERKGTTVQGDVGGGTAVLSSKGLHQKAISAKSGAVEPIPGLTGGNYDPFGLMAIIERLPSGKSKSGAGISTPGNPDLPIPSKLSPSDILPNTSAGVDQGQSLQSQPIRVSNSFAALASYVDPEELGHQTPQQAQSSRPVNATPPSYKGPFAPSYKGPFSSAGVSQTPSTASSTATPSAQGVNQMLERCLALAMRARSINKRRVVKVVVSRGSTHSSKAWSDFSTG</sequence>
<dbReference type="AlphaFoldDB" id="A0A9Q0JPV5"/>
<dbReference type="PROSITE" id="PS50102">
    <property type="entry name" value="RRM"/>
    <property type="match status" value="1"/>
</dbReference>
<reference evidence="7" key="1">
    <citation type="submission" date="2022-02" db="EMBL/GenBank/DDBJ databases">
        <authorList>
            <person name="Henning P.M."/>
            <person name="McCubbin A.G."/>
            <person name="Shore J.S."/>
        </authorList>
    </citation>
    <scope>NUCLEOTIDE SEQUENCE</scope>
    <source>
        <strain evidence="7">F60SS</strain>
        <tissue evidence="7">Leaves</tissue>
    </source>
</reference>
<dbReference type="InterPro" id="IPR012677">
    <property type="entry name" value="Nucleotide-bd_a/b_plait_sf"/>
</dbReference>
<dbReference type="Pfam" id="PF00076">
    <property type="entry name" value="RRM_1"/>
    <property type="match status" value="1"/>
</dbReference>
<proteinExistence type="predicted"/>
<protein>
    <recommendedName>
        <fullName evidence="6">RRM domain-containing protein</fullName>
    </recommendedName>
</protein>
<evidence type="ECO:0000256" key="1">
    <source>
        <dbReference type="ARBA" id="ARBA00022664"/>
    </source>
</evidence>
<dbReference type="CDD" id="cd00590">
    <property type="entry name" value="RRM_SF"/>
    <property type="match status" value="1"/>
</dbReference>
<dbReference type="SMART" id="SM00360">
    <property type="entry name" value="RRM"/>
    <property type="match status" value="1"/>
</dbReference>
<dbReference type="EMBL" id="JAKUCV010000206">
    <property type="protein sequence ID" value="KAJ4850831.1"/>
    <property type="molecule type" value="Genomic_DNA"/>
</dbReference>
<evidence type="ECO:0000313" key="7">
    <source>
        <dbReference type="EMBL" id="KAJ4850831.1"/>
    </source>
</evidence>
<dbReference type="PANTHER" id="PTHR23147">
    <property type="entry name" value="SERINE/ARGININE RICH SPLICING FACTOR"/>
    <property type="match status" value="1"/>
</dbReference>
<dbReference type="SUPFAM" id="SSF54928">
    <property type="entry name" value="RNA-binding domain, RBD"/>
    <property type="match status" value="1"/>
</dbReference>